<evidence type="ECO:0000256" key="3">
    <source>
        <dbReference type="ARBA" id="ARBA00023143"/>
    </source>
</evidence>
<evidence type="ECO:0000259" key="4">
    <source>
        <dbReference type="Pfam" id="PF00669"/>
    </source>
</evidence>
<proteinExistence type="inferred from homology"/>
<feature type="domain" description="Flagellin N-terminal" evidence="4">
    <location>
        <begin position="7"/>
        <end position="140"/>
    </location>
</feature>
<comment type="similarity">
    <text evidence="2">Belongs to the bacterial flagellin family.</text>
</comment>
<feature type="domain" description="Flagellin C-terminal" evidence="5">
    <location>
        <begin position="225"/>
        <end position="305"/>
    </location>
</feature>
<dbReference type="Gene3D" id="1.20.1330.10">
    <property type="entry name" value="f41 fragment of flagellin, N-terminal domain"/>
    <property type="match status" value="1"/>
</dbReference>
<evidence type="ECO:0000313" key="6">
    <source>
        <dbReference type="EMBL" id="MDR6553608.1"/>
    </source>
</evidence>
<evidence type="ECO:0000256" key="2">
    <source>
        <dbReference type="ARBA" id="ARBA00005709"/>
    </source>
</evidence>
<dbReference type="InterPro" id="IPR001029">
    <property type="entry name" value="Flagellin_N"/>
</dbReference>
<dbReference type="InterPro" id="IPR001492">
    <property type="entry name" value="Flagellin"/>
</dbReference>
<protein>
    <submittedName>
        <fullName evidence="6">Flagellar hook-associated protein 3 FlgL</fullName>
    </submittedName>
</protein>
<accession>A0ABU1P1I3</accession>
<evidence type="ECO:0000256" key="1">
    <source>
        <dbReference type="ARBA" id="ARBA00004365"/>
    </source>
</evidence>
<keyword evidence="7" id="KW-1185">Reference proteome</keyword>
<keyword evidence="6" id="KW-0969">Cilium</keyword>
<dbReference type="RefSeq" id="WP_310501071.1">
    <property type="nucleotide sequence ID" value="NZ_JAVDSB010000011.1"/>
</dbReference>
<dbReference type="InterPro" id="IPR013384">
    <property type="entry name" value="Flagell_FlgL"/>
</dbReference>
<comment type="subcellular location">
    <subcellularLocation>
        <location evidence="1">Bacterial flagellum</location>
    </subcellularLocation>
</comment>
<gene>
    <name evidence="6" type="ORF">J2736_004815</name>
</gene>
<dbReference type="Pfam" id="PF00700">
    <property type="entry name" value="Flagellin_C"/>
    <property type="match status" value="1"/>
</dbReference>
<dbReference type="Proteomes" id="UP001267290">
    <property type="component" value="Unassembled WGS sequence"/>
</dbReference>
<evidence type="ECO:0000313" key="7">
    <source>
        <dbReference type="Proteomes" id="UP001267290"/>
    </source>
</evidence>
<dbReference type="Pfam" id="PF00669">
    <property type="entry name" value="Flagellin_N"/>
    <property type="match status" value="1"/>
</dbReference>
<dbReference type="InterPro" id="IPR046358">
    <property type="entry name" value="Flagellin_C"/>
</dbReference>
<dbReference type="PANTHER" id="PTHR42792:SF1">
    <property type="entry name" value="FLAGELLAR HOOK-ASSOCIATED PROTEIN 3"/>
    <property type="match status" value="1"/>
</dbReference>
<comment type="caution">
    <text evidence="6">The sequence shown here is derived from an EMBL/GenBank/DDBJ whole genome shotgun (WGS) entry which is preliminary data.</text>
</comment>
<keyword evidence="6" id="KW-0282">Flagellum</keyword>
<dbReference type="EMBL" id="JAVDSB010000011">
    <property type="protein sequence ID" value="MDR6553608.1"/>
    <property type="molecule type" value="Genomic_DNA"/>
</dbReference>
<organism evidence="6 7">
    <name type="scientific">Paenibacillus qinlingensis</name>
    <dbReference type="NCBI Taxonomy" id="1837343"/>
    <lineage>
        <taxon>Bacteria</taxon>
        <taxon>Bacillati</taxon>
        <taxon>Bacillota</taxon>
        <taxon>Bacilli</taxon>
        <taxon>Bacillales</taxon>
        <taxon>Paenibacillaceae</taxon>
        <taxon>Paenibacillus</taxon>
    </lineage>
</organism>
<evidence type="ECO:0000259" key="5">
    <source>
        <dbReference type="Pfam" id="PF00700"/>
    </source>
</evidence>
<keyword evidence="3" id="KW-0975">Bacterial flagellum</keyword>
<keyword evidence="6" id="KW-0966">Cell projection</keyword>
<sequence>MGTRITQGMMNNQLLRNISANLSRMNESQNQLSTGRRINAPSDDPVGISFSLRYRSEVSVNDQYQSNADSAVSWVDFSDGMLGQAGDVLQRARELAVEGSTGSNPQLALDAINVEVKQLFSHMVNIGNSQFNGKYVFNGQLTDKPPYNEATADADTGTVDDGEIKFDMGVGVRMPVNVLGKQAFGVPYDATDPAKDNVFKALQDLSAALASGDIKEVSDNIIGRLDKLHDKLLEARSDIGARANRIGLSQSRLQDIGLNLQTLQSKTEDADISAVITNLKTDENVYQASLSVGSKIISTSLIDFLR</sequence>
<dbReference type="PANTHER" id="PTHR42792">
    <property type="entry name" value="FLAGELLIN"/>
    <property type="match status" value="1"/>
</dbReference>
<name>A0ABU1P1I3_9BACL</name>
<dbReference type="PRINTS" id="PR00207">
    <property type="entry name" value="FLAGELLIN"/>
</dbReference>
<dbReference type="SUPFAM" id="SSF64518">
    <property type="entry name" value="Phase 1 flagellin"/>
    <property type="match status" value="1"/>
</dbReference>
<dbReference type="NCBIfam" id="TIGR02550">
    <property type="entry name" value="flagell_flgL"/>
    <property type="match status" value="1"/>
</dbReference>
<reference evidence="6 7" key="1">
    <citation type="submission" date="2023-07" db="EMBL/GenBank/DDBJ databases">
        <title>Sorghum-associated microbial communities from plants grown in Nebraska, USA.</title>
        <authorList>
            <person name="Schachtman D."/>
        </authorList>
    </citation>
    <scope>NUCLEOTIDE SEQUENCE [LARGE SCALE GENOMIC DNA]</scope>
    <source>
        <strain evidence="6 7">CC258</strain>
    </source>
</reference>